<organism evidence="1 2">
    <name type="scientific">Clostridium pasteurianum DSM 525 = ATCC 6013</name>
    <dbReference type="NCBI Taxonomy" id="1262449"/>
    <lineage>
        <taxon>Bacteria</taxon>
        <taxon>Bacillati</taxon>
        <taxon>Bacillota</taxon>
        <taxon>Clostridia</taxon>
        <taxon>Eubacteriales</taxon>
        <taxon>Clostridiaceae</taxon>
        <taxon>Clostridium</taxon>
    </lineage>
</organism>
<proteinExistence type="predicted"/>
<reference evidence="1 2" key="1">
    <citation type="journal article" date="2015" name="Genome Announc.">
        <title>Complete Genome Sequence of the Nitrogen-Fixing and Solvent-Producing Clostridium pasteurianum DSM 525.</title>
        <authorList>
            <person name="Poehlein A."/>
            <person name="Grosse-Honebrink A."/>
            <person name="Zhang Y."/>
            <person name="Minton N.P."/>
            <person name="Daniel R."/>
        </authorList>
    </citation>
    <scope>NUCLEOTIDE SEQUENCE [LARGE SCALE GENOMIC DNA]</scope>
    <source>
        <strain evidence="2">DSM 525 / ATCC 6013</strain>
    </source>
</reference>
<dbReference type="EMBL" id="CP009268">
    <property type="protein sequence ID" value="AJA51288.1"/>
    <property type="molecule type" value="Genomic_DNA"/>
</dbReference>
<sequence>MSVIDIINMNFKRKILKLKGIKNINMVII</sequence>
<dbReference type="AlphaFoldDB" id="A0A0H3J8C7"/>
<name>A0A0H3J8C7_CLOPA</name>
<keyword evidence="2" id="KW-1185">Reference proteome</keyword>
<accession>A0A0H3J8C7</accession>
<evidence type="ECO:0000313" key="1">
    <source>
        <dbReference type="EMBL" id="AJA51288.1"/>
    </source>
</evidence>
<protein>
    <submittedName>
        <fullName evidence="1">Uncharacterized protein</fullName>
    </submittedName>
</protein>
<evidence type="ECO:0000313" key="2">
    <source>
        <dbReference type="Proteomes" id="UP000030905"/>
    </source>
</evidence>
<dbReference type="KEGG" id="cpae:CPAST_c12000"/>
<gene>
    <name evidence="1" type="ORF">CLPA_c12000</name>
</gene>
<dbReference type="Proteomes" id="UP000030905">
    <property type="component" value="Chromosome"/>
</dbReference>
<dbReference type="PATRIC" id="fig|1262449.7.peg.1221"/>
<dbReference type="KEGG" id="cpat:CLPA_c12000"/>